<keyword evidence="6" id="KW-1185">Reference proteome</keyword>
<dbReference type="PANTHER" id="PTHR13789">
    <property type="entry name" value="MONOOXYGENASE"/>
    <property type="match status" value="1"/>
</dbReference>
<dbReference type="Proteomes" id="UP001055115">
    <property type="component" value="Unassembled WGS sequence"/>
</dbReference>
<dbReference type="GO" id="GO:0004497">
    <property type="term" value="F:monooxygenase activity"/>
    <property type="evidence" value="ECO:0007669"/>
    <property type="project" value="UniProtKB-KW"/>
</dbReference>
<comment type="caution">
    <text evidence="5">The sequence shown here is derived from an EMBL/GenBank/DDBJ whole genome shotgun (WGS) entry which is preliminary data.</text>
</comment>
<comment type="similarity">
    <text evidence="1">Belongs to the paxM FAD-dependent monooxygenase family.</text>
</comment>
<keyword evidence="4" id="KW-0812">Transmembrane</keyword>
<evidence type="ECO:0000256" key="4">
    <source>
        <dbReference type="SAM" id="Phobius"/>
    </source>
</evidence>
<name>A0AA37P5D8_9PEZI</name>
<evidence type="ECO:0008006" key="7">
    <source>
        <dbReference type="Google" id="ProtNLM"/>
    </source>
</evidence>
<sequence>MFLSDGNQMFNITIVGGGIAGISAAIALRGPNRRITVFEQSQLNREIGVTISIVEKQWGLKETLSMKGSMADKGFRIYTTKGELHAEIPFHLKKSYGAERMMYHR</sequence>
<dbReference type="Pfam" id="PF13450">
    <property type="entry name" value="NAD_binding_8"/>
    <property type="match status" value="1"/>
</dbReference>
<dbReference type="Gene3D" id="3.50.50.60">
    <property type="entry name" value="FAD/NAD(P)-binding domain"/>
    <property type="match status" value="1"/>
</dbReference>
<evidence type="ECO:0000256" key="3">
    <source>
        <dbReference type="ARBA" id="ARBA00023033"/>
    </source>
</evidence>
<keyword evidence="3" id="KW-0503">Monooxygenase</keyword>
<evidence type="ECO:0000256" key="2">
    <source>
        <dbReference type="ARBA" id="ARBA00023002"/>
    </source>
</evidence>
<keyword evidence="4" id="KW-0472">Membrane</keyword>
<dbReference type="PANTHER" id="PTHR13789:SF314">
    <property type="entry name" value="FAD-BINDING DOMAIN-CONTAINING PROTEIN"/>
    <property type="match status" value="1"/>
</dbReference>
<protein>
    <recommendedName>
        <fullName evidence="7">FAD-binding domain-containing protein</fullName>
    </recommendedName>
</protein>
<dbReference type="GeneID" id="73324474"/>
<proteinExistence type="inferred from homology"/>
<dbReference type="InterPro" id="IPR050493">
    <property type="entry name" value="FAD-dep_Monooxygenase_BioMet"/>
</dbReference>
<accession>A0AA37P5D8</accession>
<dbReference type="AlphaFoldDB" id="A0AA37P5D8"/>
<dbReference type="RefSeq" id="XP_049125841.1">
    <property type="nucleotide sequence ID" value="XM_049269884.1"/>
</dbReference>
<feature type="transmembrane region" description="Helical" evidence="4">
    <location>
        <begin position="12"/>
        <end position="28"/>
    </location>
</feature>
<reference evidence="5 6" key="1">
    <citation type="submission" date="2022-03" db="EMBL/GenBank/DDBJ databases">
        <title>Genome data of Colletotrichum spp.</title>
        <authorList>
            <person name="Utami Y.D."/>
            <person name="Hiruma K."/>
        </authorList>
    </citation>
    <scope>NUCLEOTIDE SEQUENCE [LARGE SCALE GENOMIC DNA]</scope>
    <source>
        <strain evidence="5 6">MAFF 239500</strain>
    </source>
</reference>
<dbReference type="EMBL" id="BQXU01000007">
    <property type="protein sequence ID" value="GKT43491.1"/>
    <property type="molecule type" value="Genomic_DNA"/>
</dbReference>
<evidence type="ECO:0000313" key="6">
    <source>
        <dbReference type="Proteomes" id="UP001055115"/>
    </source>
</evidence>
<keyword evidence="4" id="KW-1133">Transmembrane helix</keyword>
<organism evidence="5 6">
    <name type="scientific">Colletotrichum spaethianum</name>
    <dbReference type="NCBI Taxonomy" id="700344"/>
    <lineage>
        <taxon>Eukaryota</taxon>
        <taxon>Fungi</taxon>
        <taxon>Dikarya</taxon>
        <taxon>Ascomycota</taxon>
        <taxon>Pezizomycotina</taxon>
        <taxon>Sordariomycetes</taxon>
        <taxon>Hypocreomycetidae</taxon>
        <taxon>Glomerellales</taxon>
        <taxon>Glomerellaceae</taxon>
        <taxon>Colletotrichum</taxon>
        <taxon>Colletotrichum spaethianum species complex</taxon>
    </lineage>
</organism>
<keyword evidence="2" id="KW-0560">Oxidoreductase</keyword>
<gene>
    <name evidence="5" type="ORF">ColSpa_03672</name>
</gene>
<dbReference type="SUPFAM" id="SSF51905">
    <property type="entry name" value="FAD/NAD(P)-binding domain"/>
    <property type="match status" value="1"/>
</dbReference>
<evidence type="ECO:0000313" key="5">
    <source>
        <dbReference type="EMBL" id="GKT43491.1"/>
    </source>
</evidence>
<evidence type="ECO:0000256" key="1">
    <source>
        <dbReference type="ARBA" id="ARBA00007992"/>
    </source>
</evidence>
<dbReference type="InterPro" id="IPR036188">
    <property type="entry name" value="FAD/NAD-bd_sf"/>
</dbReference>